<evidence type="ECO:0000313" key="3">
    <source>
        <dbReference type="Proteomes" id="UP001499930"/>
    </source>
</evidence>
<sequence length="119" mass="12245">MNVPNQGITISGGTVNGPMAAGPGARAVQNIGAPVTAADRHHADKLLASIRELARRHDDVLGDPAPILSDTDAIEAQLHSDRPDRALLSETLNRLTARVVAVTGLVEAVTALSGLIMGA</sequence>
<gene>
    <name evidence="2" type="ORF">GCM10017559_42690</name>
</gene>
<dbReference type="EMBL" id="BAAAWD010000011">
    <property type="protein sequence ID" value="GAA3014809.1"/>
    <property type="molecule type" value="Genomic_DNA"/>
</dbReference>
<name>A0ABN3Y5G3_9ACTN</name>
<proteinExistence type="predicted"/>
<protein>
    <submittedName>
        <fullName evidence="2">Uncharacterized protein</fullName>
    </submittedName>
</protein>
<feature type="compositionally biased region" description="Polar residues" evidence="1">
    <location>
        <begin position="1"/>
        <end position="13"/>
    </location>
</feature>
<keyword evidence="3" id="KW-1185">Reference proteome</keyword>
<dbReference type="Proteomes" id="UP001499930">
    <property type="component" value="Unassembled WGS sequence"/>
</dbReference>
<feature type="region of interest" description="Disordered" evidence="1">
    <location>
        <begin position="1"/>
        <end position="24"/>
    </location>
</feature>
<reference evidence="3" key="1">
    <citation type="journal article" date="2019" name="Int. J. Syst. Evol. Microbiol.">
        <title>The Global Catalogue of Microorganisms (GCM) 10K type strain sequencing project: providing services to taxonomists for standard genome sequencing and annotation.</title>
        <authorList>
            <consortium name="The Broad Institute Genomics Platform"/>
            <consortium name="The Broad Institute Genome Sequencing Center for Infectious Disease"/>
            <person name="Wu L."/>
            <person name="Ma J."/>
        </authorList>
    </citation>
    <scope>NUCLEOTIDE SEQUENCE [LARGE SCALE GENOMIC DNA]</scope>
    <source>
        <strain evidence="3">JCM 3106</strain>
    </source>
</reference>
<comment type="caution">
    <text evidence="2">The sequence shown here is derived from an EMBL/GenBank/DDBJ whole genome shotgun (WGS) entry which is preliminary data.</text>
</comment>
<evidence type="ECO:0000313" key="2">
    <source>
        <dbReference type="EMBL" id="GAA3014809.1"/>
    </source>
</evidence>
<organism evidence="2 3">
    <name type="scientific">Streptosporangium longisporum</name>
    <dbReference type="NCBI Taxonomy" id="46187"/>
    <lineage>
        <taxon>Bacteria</taxon>
        <taxon>Bacillati</taxon>
        <taxon>Actinomycetota</taxon>
        <taxon>Actinomycetes</taxon>
        <taxon>Streptosporangiales</taxon>
        <taxon>Streptosporangiaceae</taxon>
        <taxon>Streptosporangium</taxon>
    </lineage>
</organism>
<evidence type="ECO:0000256" key="1">
    <source>
        <dbReference type="SAM" id="MobiDB-lite"/>
    </source>
</evidence>
<accession>A0ABN3Y5G3</accession>
<dbReference type="RefSeq" id="WP_344898066.1">
    <property type="nucleotide sequence ID" value="NZ_BAAAWD010000011.1"/>
</dbReference>